<dbReference type="STRING" id="1962155.B1813_21115"/>
<feature type="DNA-binding region" description="H-T-H motif" evidence="4">
    <location>
        <begin position="34"/>
        <end position="53"/>
    </location>
</feature>
<dbReference type="SUPFAM" id="SSF48498">
    <property type="entry name" value="Tetracyclin repressor-like, C-terminal domain"/>
    <property type="match status" value="1"/>
</dbReference>
<evidence type="ECO:0000313" key="6">
    <source>
        <dbReference type="EMBL" id="OQO89444.1"/>
    </source>
</evidence>
<name>A0A1V8ZXN3_SACPI</name>
<dbReference type="Gene3D" id="1.10.357.10">
    <property type="entry name" value="Tetracycline Repressor, domain 2"/>
    <property type="match status" value="1"/>
</dbReference>
<dbReference type="Proteomes" id="UP000192591">
    <property type="component" value="Unassembled WGS sequence"/>
</dbReference>
<evidence type="ECO:0000313" key="7">
    <source>
        <dbReference type="Proteomes" id="UP000192591"/>
    </source>
</evidence>
<dbReference type="EMBL" id="MWIH01000009">
    <property type="protein sequence ID" value="OQO89444.1"/>
    <property type="molecule type" value="Genomic_DNA"/>
</dbReference>
<keyword evidence="2 4" id="KW-0238">DNA-binding</keyword>
<gene>
    <name evidence="6" type="ORF">B1813_21115</name>
</gene>
<dbReference type="InterPro" id="IPR041583">
    <property type="entry name" value="TetR_C_31"/>
</dbReference>
<dbReference type="InterPro" id="IPR036271">
    <property type="entry name" value="Tet_transcr_reg_TetR-rel_C_sf"/>
</dbReference>
<dbReference type="InterPro" id="IPR050109">
    <property type="entry name" value="HTH-type_TetR-like_transc_reg"/>
</dbReference>
<organism evidence="6 7">
    <name type="scientific">Saccharomonospora piscinae</name>
    <dbReference type="NCBI Taxonomy" id="687388"/>
    <lineage>
        <taxon>Bacteria</taxon>
        <taxon>Bacillati</taxon>
        <taxon>Actinomycetota</taxon>
        <taxon>Actinomycetes</taxon>
        <taxon>Pseudonocardiales</taxon>
        <taxon>Pseudonocardiaceae</taxon>
        <taxon>Saccharomonospora</taxon>
    </lineage>
</organism>
<comment type="caution">
    <text evidence="6">The sequence shown here is derived from an EMBL/GenBank/DDBJ whole genome shotgun (WGS) entry which is preliminary data.</text>
</comment>
<dbReference type="RefSeq" id="WP_081194904.1">
    <property type="nucleotide sequence ID" value="NZ_MWIH01000009.1"/>
</dbReference>
<keyword evidence="3" id="KW-0804">Transcription</keyword>
<dbReference type="PRINTS" id="PR00455">
    <property type="entry name" value="HTHTETR"/>
</dbReference>
<dbReference type="AlphaFoldDB" id="A0A1V8ZXN3"/>
<dbReference type="Pfam" id="PF17940">
    <property type="entry name" value="TetR_C_31"/>
    <property type="match status" value="1"/>
</dbReference>
<evidence type="ECO:0000259" key="5">
    <source>
        <dbReference type="PROSITE" id="PS50977"/>
    </source>
</evidence>
<evidence type="ECO:0000256" key="2">
    <source>
        <dbReference type="ARBA" id="ARBA00023125"/>
    </source>
</evidence>
<evidence type="ECO:0000256" key="3">
    <source>
        <dbReference type="ARBA" id="ARBA00023163"/>
    </source>
</evidence>
<sequence length="195" mass="20890">MNGRTNVERGRDVRARLLQAARELVGELGWTAVSTRVLAERAGVRAGLVHYHFESLAALLRQAALDEMRRVVAETAAHLKAAADPAAAVGALVSEVDRYDGSDPASRLFLEAYLAATRDAVLHDSIAELMKEFRSAVATTLARAGHPDPDGVAVLLLAVIDGLLLHRGLDPTLSAARIRPLLSQMADTEENGARQ</sequence>
<evidence type="ECO:0000256" key="1">
    <source>
        <dbReference type="ARBA" id="ARBA00023015"/>
    </source>
</evidence>
<accession>A0A1V8ZXN3</accession>
<dbReference type="SUPFAM" id="SSF46689">
    <property type="entry name" value="Homeodomain-like"/>
    <property type="match status" value="1"/>
</dbReference>
<dbReference type="PANTHER" id="PTHR30055:SF234">
    <property type="entry name" value="HTH-TYPE TRANSCRIPTIONAL REGULATOR BETI"/>
    <property type="match status" value="1"/>
</dbReference>
<dbReference type="PANTHER" id="PTHR30055">
    <property type="entry name" value="HTH-TYPE TRANSCRIPTIONAL REGULATOR RUTR"/>
    <property type="match status" value="1"/>
</dbReference>
<dbReference type="Pfam" id="PF00440">
    <property type="entry name" value="TetR_N"/>
    <property type="match status" value="1"/>
</dbReference>
<keyword evidence="1" id="KW-0805">Transcription regulation</keyword>
<proteinExistence type="predicted"/>
<dbReference type="GO" id="GO:0000976">
    <property type="term" value="F:transcription cis-regulatory region binding"/>
    <property type="evidence" value="ECO:0007669"/>
    <property type="project" value="TreeGrafter"/>
</dbReference>
<dbReference type="PROSITE" id="PS50977">
    <property type="entry name" value="HTH_TETR_2"/>
    <property type="match status" value="1"/>
</dbReference>
<dbReference type="GO" id="GO:0003700">
    <property type="term" value="F:DNA-binding transcription factor activity"/>
    <property type="evidence" value="ECO:0007669"/>
    <property type="project" value="TreeGrafter"/>
</dbReference>
<reference evidence="6 7" key="1">
    <citation type="submission" date="2017-02" db="EMBL/GenBank/DDBJ databases">
        <title>Draft genome of Saccharomonospora sp. 154.</title>
        <authorList>
            <person name="Alonso-Carmona G.S."/>
            <person name="De La Haba R."/>
            <person name="Vera-Gargallo B."/>
            <person name="Sandoval-Trujillo A.H."/>
            <person name="Ramirez-Duran N."/>
            <person name="Ventosa A."/>
        </authorList>
    </citation>
    <scope>NUCLEOTIDE SEQUENCE [LARGE SCALE GENOMIC DNA]</scope>
    <source>
        <strain evidence="6 7">LRS4.154</strain>
    </source>
</reference>
<dbReference type="InterPro" id="IPR009057">
    <property type="entry name" value="Homeodomain-like_sf"/>
</dbReference>
<evidence type="ECO:0000256" key="4">
    <source>
        <dbReference type="PROSITE-ProRule" id="PRU00335"/>
    </source>
</evidence>
<keyword evidence="7" id="KW-1185">Reference proteome</keyword>
<protein>
    <submittedName>
        <fullName evidence="6">TetR family transcriptional regulator</fullName>
    </submittedName>
</protein>
<feature type="domain" description="HTH tetR-type" evidence="5">
    <location>
        <begin position="11"/>
        <end position="71"/>
    </location>
</feature>
<dbReference type="InterPro" id="IPR001647">
    <property type="entry name" value="HTH_TetR"/>
</dbReference>